<geneLocation type="plasmid" evidence="2 3">
    <name>pRgalR602b</name>
</geneLocation>
<dbReference type="Proteomes" id="UP000031368">
    <property type="component" value="Plasmid pRgalR602b"/>
</dbReference>
<dbReference type="KEGG" id="rga:RGR602_PB00137"/>
<sequence>MTMFFCRLQESLVKVALQRQSSVLGAHPGTIDSAPQSECTRTSLGQVLGH</sequence>
<feature type="compositionally biased region" description="Polar residues" evidence="1">
    <location>
        <begin position="33"/>
        <end position="50"/>
    </location>
</feature>
<dbReference type="AlphaFoldDB" id="A0A0B4X950"/>
<keyword evidence="2" id="KW-0614">Plasmid</keyword>
<dbReference type="EMBL" id="CP006879">
    <property type="protein sequence ID" value="AJD43676.1"/>
    <property type="molecule type" value="Genomic_DNA"/>
</dbReference>
<dbReference type="HOGENOM" id="CLU_3121910_0_0_5"/>
<gene>
    <name evidence="2" type="ORF">RGR602_PB00137</name>
</gene>
<proteinExistence type="predicted"/>
<evidence type="ECO:0000313" key="2">
    <source>
        <dbReference type="EMBL" id="AJD43676.1"/>
    </source>
</evidence>
<organism evidence="2 3">
    <name type="scientific">Rhizobium gallicum bv. gallicum R602sp</name>
    <dbReference type="NCBI Taxonomy" id="1041138"/>
    <lineage>
        <taxon>Bacteria</taxon>
        <taxon>Pseudomonadati</taxon>
        <taxon>Pseudomonadota</taxon>
        <taxon>Alphaproteobacteria</taxon>
        <taxon>Hyphomicrobiales</taxon>
        <taxon>Rhizobiaceae</taxon>
        <taxon>Rhizobium/Agrobacterium group</taxon>
        <taxon>Rhizobium</taxon>
    </lineage>
</organism>
<keyword evidence="3" id="KW-1185">Reference proteome</keyword>
<reference evidence="2 3" key="1">
    <citation type="submission" date="2013-11" db="EMBL/GenBank/DDBJ databases">
        <title>Complete genome sequence of Rhizobium gallicum bv. gallicum R602.</title>
        <authorList>
            <person name="Bustos P."/>
            <person name="Santamaria R.I."/>
            <person name="Lozano L."/>
            <person name="Acosta J.L."/>
            <person name="Ormeno-Orrillo E."/>
            <person name="Rogel M.A."/>
            <person name="Romero D."/>
            <person name="Cevallos M.A."/>
            <person name="Martinez-Romero E."/>
            <person name="Gonzalez V."/>
        </authorList>
    </citation>
    <scope>NUCLEOTIDE SEQUENCE [LARGE SCALE GENOMIC DNA]</scope>
    <source>
        <strain evidence="2 3">R602</strain>
        <plasmid evidence="2 3">pRgalR602b</plasmid>
    </source>
</reference>
<name>A0A0B4X950_9HYPH</name>
<evidence type="ECO:0000256" key="1">
    <source>
        <dbReference type="SAM" id="MobiDB-lite"/>
    </source>
</evidence>
<feature type="region of interest" description="Disordered" evidence="1">
    <location>
        <begin position="28"/>
        <end position="50"/>
    </location>
</feature>
<evidence type="ECO:0000313" key="3">
    <source>
        <dbReference type="Proteomes" id="UP000031368"/>
    </source>
</evidence>
<accession>A0A0B4X950</accession>
<protein>
    <submittedName>
        <fullName evidence="2">Uncharacterized protein</fullName>
    </submittedName>
</protein>